<reference evidence="2" key="1">
    <citation type="journal article" date="2023" name="Science">
        <title>Elucidation of the pathway for biosynthesis of saponin adjuvants from the soapbark tree.</title>
        <authorList>
            <person name="Reed J."/>
            <person name="Orme A."/>
            <person name="El-Demerdash A."/>
            <person name="Owen C."/>
            <person name="Martin L.B.B."/>
            <person name="Misra R.C."/>
            <person name="Kikuchi S."/>
            <person name="Rejzek M."/>
            <person name="Martin A.C."/>
            <person name="Harkess A."/>
            <person name="Leebens-Mack J."/>
            <person name="Louveau T."/>
            <person name="Stephenson M.J."/>
            <person name="Osbourn A."/>
        </authorList>
    </citation>
    <scope>NUCLEOTIDE SEQUENCE</scope>
    <source>
        <strain evidence="2">S10</strain>
    </source>
</reference>
<dbReference type="EMBL" id="JARAOO010000007">
    <property type="protein sequence ID" value="KAJ7962623.1"/>
    <property type="molecule type" value="Genomic_DNA"/>
</dbReference>
<name>A0AAD7PP06_QUISA</name>
<gene>
    <name evidence="2" type="ORF">O6P43_017824</name>
</gene>
<comment type="caution">
    <text evidence="2">The sequence shown here is derived from an EMBL/GenBank/DDBJ whole genome shotgun (WGS) entry which is preliminary data.</text>
</comment>
<proteinExistence type="predicted"/>
<feature type="compositionally biased region" description="Basic residues" evidence="1">
    <location>
        <begin position="36"/>
        <end position="60"/>
    </location>
</feature>
<evidence type="ECO:0000313" key="2">
    <source>
        <dbReference type="EMBL" id="KAJ7962623.1"/>
    </source>
</evidence>
<accession>A0AAD7PP06</accession>
<dbReference type="Proteomes" id="UP001163823">
    <property type="component" value="Chromosome 7"/>
</dbReference>
<dbReference type="AlphaFoldDB" id="A0AAD7PP06"/>
<evidence type="ECO:0000256" key="1">
    <source>
        <dbReference type="SAM" id="MobiDB-lite"/>
    </source>
</evidence>
<dbReference type="KEGG" id="qsa:O6P43_017824"/>
<keyword evidence="3" id="KW-1185">Reference proteome</keyword>
<evidence type="ECO:0000313" key="3">
    <source>
        <dbReference type="Proteomes" id="UP001163823"/>
    </source>
</evidence>
<feature type="region of interest" description="Disordered" evidence="1">
    <location>
        <begin position="32"/>
        <end position="69"/>
    </location>
</feature>
<protein>
    <submittedName>
        <fullName evidence="2">Uncharacterized protein</fullName>
    </submittedName>
</protein>
<organism evidence="2 3">
    <name type="scientific">Quillaja saponaria</name>
    <name type="common">Soap bark tree</name>
    <dbReference type="NCBI Taxonomy" id="32244"/>
    <lineage>
        <taxon>Eukaryota</taxon>
        <taxon>Viridiplantae</taxon>
        <taxon>Streptophyta</taxon>
        <taxon>Embryophyta</taxon>
        <taxon>Tracheophyta</taxon>
        <taxon>Spermatophyta</taxon>
        <taxon>Magnoliopsida</taxon>
        <taxon>eudicotyledons</taxon>
        <taxon>Gunneridae</taxon>
        <taxon>Pentapetalae</taxon>
        <taxon>rosids</taxon>
        <taxon>fabids</taxon>
        <taxon>Fabales</taxon>
        <taxon>Quillajaceae</taxon>
        <taxon>Quillaja</taxon>
    </lineage>
</organism>
<sequence length="69" mass="7989">MDPHDRKQMTGKVVAGVFSSETKEAFMLFWAMGGKKSSRNRVRKTKMSSRHKETRKRRSTGKKEDDEGK</sequence>